<reference evidence="3" key="2">
    <citation type="submission" date="2022-07" db="EMBL/GenBank/DDBJ databases">
        <authorList>
            <person name="Goncalves M.F.M."/>
            <person name="Hilario S."/>
            <person name="Van De Peer Y."/>
            <person name="Esteves A.C."/>
            <person name="Alves A."/>
        </authorList>
    </citation>
    <scope>NUCLEOTIDE SEQUENCE</scope>
    <source>
        <strain evidence="3">MUM 19.33</strain>
    </source>
</reference>
<dbReference type="AlphaFoldDB" id="A0A9Q0BC71"/>
<feature type="compositionally biased region" description="Basic and acidic residues" evidence="1">
    <location>
        <begin position="156"/>
        <end position="171"/>
    </location>
</feature>
<feature type="compositionally biased region" description="Acidic residues" evidence="1">
    <location>
        <begin position="195"/>
        <end position="207"/>
    </location>
</feature>
<evidence type="ECO:0000256" key="1">
    <source>
        <dbReference type="SAM" id="MobiDB-lite"/>
    </source>
</evidence>
<gene>
    <name evidence="3" type="ORF">J7T54_007513</name>
</gene>
<name>A0A9Q0BC71_9HYPO</name>
<feature type="compositionally biased region" description="Basic and acidic residues" evidence="1">
    <location>
        <begin position="233"/>
        <end position="243"/>
    </location>
</feature>
<feature type="compositionally biased region" description="Basic and acidic residues" evidence="1">
    <location>
        <begin position="276"/>
        <end position="293"/>
    </location>
</feature>
<feature type="compositionally biased region" description="Acidic residues" evidence="1">
    <location>
        <begin position="294"/>
        <end position="329"/>
    </location>
</feature>
<evidence type="ECO:0000313" key="3">
    <source>
        <dbReference type="EMBL" id="KAI6780037.1"/>
    </source>
</evidence>
<dbReference type="GeneID" id="75833987"/>
<protein>
    <recommendedName>
        <fullName evidence="2">Transcription elongation factor Eaf N-terminal domain-containing protein</fullName>
    </recommendedName>
</protein>
<feature type="region of interest" description="Disordered" evidence="1">
    <location>
        <begin position="40"/>
        <end position="61"/>
    </location>
</feature>
<keyword evidence="4" id="KW-1185">Reference proteome</keyword>
<evidence type="ECO:0000259" key="2">
    <source>
        <dbReference type="Pfam" id="PF09816"/>
    </source>
</evidence>
<feature type="domain" description="Transcription elongation factor Eaf N-terminal" evidence="2">
    <location>
        <begin position="13"/>
        <end position="113"/>
    </location>
</feature>
<dbReference type="Pfam" id="PF09816">
    <property type="entry name" value="EAF"/>
    <property type="match status" value="1"/>
</dbReference>
<comment type="caution">
    <text evidence="3">The sequence shown here is derived from an EMBL/GenBank/DDBJ whole genome shotgun (WGS) entry which is preliminary data.</text>
</comment>
<accession>A0A9Q0BC71</accession>
<dbReference type="OrthoDB" id="125903at2759"/>
<evidence type="ECO:0000313" key="4">
    <source>
        <dbReference type="Proteomes" id="UP001055219"/>
    </source>
</evidence>
<organism evidence="3 4">
    <name type="scientific">Emericellopsis cladophorae</name>
    <dbReference type="NCBI Taxonomy" id="2686198"/>
    <lineage>
        <taxon>Eukaryota</taxon>
        <taxon>Fungi</taxon>
        <taxon>Dikarya</taxon>
        <taxon>Ascomycota</taxon>
        <taxon>Pezizomycotina</taxon>
        <taxon>Sordariomycetes</taxon>
        <taxon>Hypocreomycetidae</taxon>
        <taxon>Hypocreales</taxon>
        <taxon>Bionectriaceae</taxon>
        <taxon>Emericellopsis</taxon>
    </lineage>
</organism>
<feature type="compositionally biased region" description="Basic and acidic residues" evidence="1">
    <location>
        <begin position="129"/>
        <end position="142"/>
    </location>
</feature>
<sequence>MAGLIDPTKAGKYPVVLSDRLLGKEHNEIFTGVRYNHKPSGISESSTARVKPSNAGQTSSYDLTISESDGTYAYQGMRSVGDGRYVMYFDPRREVFVLDRLDSTFHMNLTRMPGNSDASSLERRHPHIKAADTAHKKTEAKPKAKPNPRAKSPSPNKKEPAARKPERKAKNIDLALPPAAKTATAESKRKKAPEKDEDEEEEEDDPLQVEYPDGSGPKANGRGFSPAVTSVRPFDEFMDRRESEADDADGESMDEEEDFKLPSPVKQPQQGGYASDNHEEAGAAEGDTQRSLEDELEKDLEEAFEMEMAEDSGEAEPQQDDESDISEED</sequence>
<dbReference type="RefSeq" id="XP_051360893.1">
    <property type="nucleotide sequence ID" value="XM_051507980.1"/>
</dbReference>
<dbReference type="Proteomes" id="UP001055219">
    <property type="component" value="Unassembled WGS sequence"/>
</dbReference>
<feature type="compositionally biased region" description="Polar residues" evidence="1">
    <location>
        <begin position="42"/>
        <end position="61"/>
    </location>
</feature>
<feature type="region of interest" description="Disordered" evidence="1">
    <location>
        <begin position="111"/>
        <end position="329"/>
    </location>
</feature>
<feature type="compositionally biased region" description="Acidic residues" evidence="1">
    <location>
        <begin position="244"/>
        <end position="258"/>
    </location>
</feature>
<reference evidence="3" key="1">
    <citation type="journal article" date="2021" name="J Fungi (Basel)">
        <title>Genomic and Metabolomic Analyses of the Marine Fungus Emericellopsis cladophorae: Insights into Saltwater Adaptability Mechanisms and Its Biosynthetic Potential.</title>
        <authorList>
            <person name="Goncalves M.F.M."/>
            <person name="Hilario S."/>
            <person name="Van de Peer Y."/>
            <person name="Esteves A.C."/>
            <person name="Alves A."/>
        </authorList>
    </citation>
    <scope>NUCLEOTIDE SEQUENCE</scope>
    <source>
        <strain evidence="3">MUM 19.33</strain>
    </source>
</reference>
<dbReference type="EMBL" id="JAGIXG020000038">
    <property type="protein sequence ID" value="KAI6780037.1"/>
    <property type="molecule type" value="Genomic_DNA"/>
</dbReference>
<feature type="compositionally biased region" description="Low complexity" evidence="1">
    <location>
        <begin position="174"/>
        <end position="185"/>
    </location>
</feature>
<proteinExistence type="predicted"/>
<dbReference type="InterPro" id="IPR019194">
    <property type="entry name" value="Tscrpt_elong_fac_Eaf_N"/>
</dbReference>